<evidence type="ECO:0000256" key="1">
    <source>
        <dbReference type="ARBA" id="ARBA00004496"/>
    </source>
</evidence>
<keyword evidence="2 4" id="KW-0728">SH3 domain</keyword>
<dbReference type="InterPro" id="IPR046982">
    <property type="entry name" value="BIN3/RVS161-like"/>
</dbReference>
<evidence type="ECO:0000313" key="7">
    <source>
        <dbReference type="EMBL" id="KIM27260.1"/>
    </source>
</evidence>
<dbReference type="HOGENOM" id="CLU_067162_0_0_1"/>
<evidence type="ECO:0000256" key="4">
    <source>
        <dbReference type="PROSITE-ProRule" id="PRU00192"/>
    </source>
</evidence>
<dbReference type="GO" id="GO:0031097">
    <property type="term" value="C:medial cortex"/>
    <property type="evidence" value="ECO:0007669"/>
    <property type="project" value="TreeGrafter"/>
</dbReference>
<dbReference type="InterPro" id="IPR036028">
    <property type="entry name" value="SH3-like_dom_sf"/>
</dbReference>
<dbReference type="InterPro" id="IPR001452">
    <property type="entry name" value="SH3_domain"/>
</dbReference>
<dbReference type="STRING" id="933852.A0A0C3ARQ8"/>
<dbReference type="PRINTS" id="PR00499">
    <property type="entry name" value="P67PHOX"/>
</dbReference>
<feature type="compositionally biased region" description="Pro residues" evidence="5">
    <location>
        <begin position="163"/>
        <end position="178"/>
    </location>
</feature>
<evidence type="ECO:0000259" key="6">
    <source>
        <dbReference type="PROSITE" id="PS50002"/>
    </source>
</evidence>
<feature type="compositionally biased region" description="Polar residues" evidence="5">
    <location>
        <begin position="44"/>
        <end position="54"/>
    </location>
</feature>
<dbReference type="PANTHER" id="PTHR47174">
    <property type="entry name" value="BRIDGING INTEGRATOR 3"/>
    <property type="match status" value="1"/>
</dbReference>
<gene>
    <name evidence="7" type="ORF">M408DRAFT_330160</name>
</gene>
<dbReference type="GO" id="GO:0015629">
    <property type="term" value="C:actin cytoskeleton"/>
    <property type="evidence" value="ECO:0007669"/>
    <property type="project" value="TreeGrafter"/>
</dbReference>
<dbReference type="GO" id="GO:0006897">
    <property type="term" value="P:endocytosis"/>
    <property type="evidence" value="ECO:0007669"/>
    <property type="project" value="InterPro"/>
</dbReference>
<dbReference type="SUPFAM" id="SSF50044">
    <property type="entry name" value="SH3-domain"/>
    <property type="match status" value="1"/>
</dbReference>
<evidence type="ECO:0000256" key="5">
    <source>
        <dbReference type="SAM" id="MobiDB-lite"/>
    </source>
</evidence>
<evidence type="ECO:0000256" key="2">
    <source>
        <dbReference type="ARBA" id="ARBA00022443"/>
    </source>
</evidence>
<keyword evidence="3" id="KW-0963">Cytoplasm</keyword>
<dbReference type="Proteomes" id="UP000054097">
    <property type="component" value="Unassembled WGS sequence"/>
</dbReference>
<accession>A0A0C3ARQ8</accession>
<proteinExistence type="predicted"/>
<protein>
    <recommendedName>
        <fullName evidence="6">SH3 domain-containing protein</fullName>
    </recommendedName>
</protein>
<feature type="region of interest" description="Disordered" evidence="5">
    <location>
        <begin position="43"/>
        <end position="116"/>
    </location>
</feature>
<dbReference type="Pfam" id="PF00018">
    <property type="entry name" value="SH3_1"/>
    <property type="match status" value="1"/>
</dbReference>
<feature type="domain" description="SH3" evidence="6">
    <location>
        <begin position="288"/>
        <end position="345"/>
    </location>
</feature>
<feature type="compositionally biased region" description="Polar residues" evidence="5">
    <location>
        <begin position="63"/>
        <end position="75"/>
    </location>
</feature>
<comment type="subcellular location">
    <subcellularLocation>
        <location evidence="1">Cytoplasm</location>
    </subcellularLocation>
</comment>
<dbReference type="GO" id="GO:0051666">
    <property type="term" value="P:actin cortical patch localization"/>
    <property type="evidence" value="ECO:0007669"/>
    <property type="project" value="InterPro"/>
</dbReference>
<name>A0A0C3ARQ8_SERVB</name>
<feature type="region of interest" description="Disordered" evidence="5">
    <location>
        <begin position="223"/>
        <end position="290"/>
    </location>
</feature>
<organism evidence="7 8">
    <name type="scientific">Serendipita vermifera MAFF 305830</name>
    <dbReference type="NCBI Taxonomy" id="933852"/>
    <lineage>
        <taxon>Eukaryota</taxon>
        <taxon>Fungi</taxon>
        <taxon>Dikarya</taxon>
        <taxon>Basidiomycota</taxon>
        <taxon>Agaricomycotina</taxon>
        <taxon>Agaricomycetes</taxon>
        <taxon>Sebacinales</taxon>
        <taxon>Serendipitaceae</taxon>
        <taxon>Serendipita</taxon>
    </lineage>
</organism>
<reference evidence="8" key="2">
    <citation type="submission" date="2015-01" db="EMBL/GenBank/DDBJ databases">
        <title>Evolutionary Origins and Diversification of the Mycorrhizal Mutualists.</title>
        <authorList>
            <consortium name="DOE Joint Genome Institute"/>
            <consortium name="Mycorrhizal Genomics Consortium"/>
            <person name="Kohler A."/>
            <person name="Kuo A."/>
            <person name="Nagy L.G."/>
            <person name="Floudas D."/>
            <person name="Copeland A."/>
            <person name="Barry K.W."/>
            <person name="Cichocki N."/>
            <person name="Veneault-Fourrey C."/>
            <person name="LaButti K."/>
            <person name="Lindquist E.A."/>
            <person name="Lipzen A."/>
            <person name="Lundell T."/>
            <person name="Morin E."/>
            <person name="Murat C."/>
            <person name="Riley R."/>
            <person name="Ohm R."/>
            <person name="Sun H."/>
            <person name="Tunlid A."/>
            <person name="Henrissat B."/>
            <person name="Grigoriev I.V."/>
            <person name="Hibbett D.S."/>
            <person name="Martin F."/>
        </authorList>
    </citation>
    <scope>NUCLEOTIDE SEQUENCE [LARGE SCALE GENOMIC DNA]</scope>
    <source>
        <strain evidence="8">MAFF 305830</strain>
    </source>
</reference>
<dbReference type="PRINTS" id="PR00452">
    <property type="entry name" value="SH3DOMAIN"/>
</dbReference>
<keyword evidence="8" id="KW-1185">Reference proteome</keyword>
<dbReference type="AlphaFoldDB" id="A0A0C3ARQ8"/>
<feature type="compositionally biased region" description="Acidic residues" evidence="5">
    <location>
        <begin position="277"/>
        <end position="289"/>
    </location>
</feature>
<feature type="compositionally biased region" description="Low complexity" evidence="5">
    <location>
        <begin position="146"/>
        <end position="162"/>
    </location>
</feature>
<dbReference type="GO" id="GO:0097320">
    <property type="term" value="P:plasma membrane tubulation"/>
    <property type="evidence" value="ECO:0007669"/>
    <property type="project" value="TreeGrafter"/>
</dbReference>
<dbReference type="GO" id="GO:0008289">
    <property type="term" value="F:lipid binding"/>
    <property type="evidence" value="ECO:0007669"/>
    <property type="project" value="TreeGrafter"/>
</dbReference>
<evidence type="ECO:0000313" key="8">
    <source>
        <dbReference type="Proteomes" id="UP000054097"/>
    </source>
</evidence>
<evidence type="ECO:0000256" key="3">
    <source>
        <dbReference type="ARBA" id="ARBA00022490"/>
    </source>
</evidence>
<dbReference type="GO" id="GO:0043332">
    <property type="term" value="C:mating projection tip"/>
    <property type="evidence" value="ECO:0007669"/>
    <property type="project" value="TreeGrafter"/>
</dbReference>
<dbReference type="SMART" id="SM00326">
    <property type="entry name" value="SH3"/>
    <property type="match status" value="1"/>
</dbReference>
<reference evidence="7 8" key="1">
    <citation type="submission" date="2014-04" db="EMBL/GenBank/DDBJ databases">
        <authorList>
            <consortium name="DOE Joint Genome Institute"/>
            <person name="Kuo A."/>
            <person name="Zuccaro A."/>
            <person name="Kohler A."/>
            <person name="Nagy L.G."/>
            <person name="Floudas D."/>
            <person name="Copeland A."/>
            <person name="Barry K.W."/>
            <person name="Cichocki N."/>
            <person name="Veneault-Fourrey C."/>
            <person name="LaButti K."/>
            <person name="Lindquist E.A."/>
            <person name="Lipzen A."/>
            <person name="Lundell T."/>
            <person name="Morin E."/>
            <person name="Murat C."/>
            <person name="Sun H."/>
            <person name="Tunlid A."/>
            <person name="Henrissat B."/>
            <person name="Grigoriev I.V."/>
            <person name="Hibbett D.S."/>
            <person name="Martin F."/>
            <person name="Nordberg H.P."/>
            <person name="Cantor M.N."/>
            <person name="Hua S.X."/>
        </authorList>
    </citation>
    <scope>NUCLEOTIDE SEQUENCE [LARGE SCALE GENOMIC DNA]</scope>
    <source>
        <strain evidence="7 8">MAFF 305830</strain>
    </source>
</reference>
<feature type="compositionally biased region" description="Low complexity" evidence="5">
    <location>
        <begin position="86"/>
        <end position="107"/>
    </location>
</feature>
<sequence>MVFSTLSQRDKEAFFALLDEYFEARPGLLGGSKPSAIQPVVASHTGTTSLRSNPSSPPAAPTRSLSTNTNGTSASLKPRAVPPAPVAASSPPAIPSRTATPKIVEQPPQEDDDDIDEAPVSVSSRIAAAQAAIGNGYVTGKQPIPSQRRVSTQSLTSQTSSNAPPPPSRSPAPVPARPAVPTSSSASSNSNAPGGLVSSRGIGSIDTSSGGAAVSSVFSFKGMGKNPPKNTATIPSNPAFEKTRTRDTFAPPPSRAASNPAIAKRAASPPPPPPPQQEEEEEEEEEEAQGEWVEALYDLRAAEPTDLSFKAGDQIWVTERTSKDWWMAEINGQAGLVPATYVKPM</sequence>
<dbReference type="PANTHER" id="PTHR47174:SF3">
    <property type="entry name" value="BRIDGING INTEGRATOR 3"/>
    <property type="match status" value="1"/>
</dbReference>
<dbReference type="PROSITE" id="PS50002">
    <property type="entry name" value="SH3"/>
    <property type="match status" value="1"/>
</dbReference>
<dbReference type="GO" id="GO:1990528">
    <property type="term" value="C:Rvs161p-Rvs167p complex"/>
    <property type="evidence" value="ECO:0007669"/>
    <property type="project" value="TreeGrafter"/>
</dbReference>
<feature type="region of interest" description="Disordered" evidence="5">
    <location>
        <begin position="137"/>
        <end position="199"/>
    </location>
</feature>
<feature type="compositionally biased region" description="Low complexity" evidence="5">
    <location>
        <begin position="179"/>
        <end position="193"/>
    </location>
</feature>
<dbReference type="EMBL" id="KN824300">
    <property type="protein sequence ID" value="KIM27260.1"/>
    <property type="molecule type" value="Genomic_DNA"/>
</dbReference>
<dbReference type="Gene3D" id="2.30.30.40">
    <property type="entry name" value="SH3 Domains"/>
    <property type="match status" value="1"/>
</dbReference>
<dbReference type="OrthoDB" id="10255128at2759"/>